<organism evidence="9 10">
    <name type="scientific">Plutella xylostella</name>
    <name type="common">Diamondback moth</name>
    <name type="synonym">Plutella maculipennis</name>
    <dbReference type="NCBI Taxonomy" id="51655"/>
    <lineage>
        <taxon>Eukaryota</taxon>
        <taxon>Metazoa</taxon>
        <taxon>Ecdysozoa</taxon>
        <taxon>Arthropoda</taxon>
        <taxon>Hexapoda</taxon>
        <taxon>Insecta</taxon>
        <taxon>Pterygota</taxon>
        <taxon>Neoptera</taxon>
        <taxon>Endopterygota</taxon>
        <taxon>Lepidoptera</taxon>
        <taxon>Glossata</taxon>
        <taxon>Ditrysia</taxon>
        <taxon>Yponomeutoidea</taxon>
        <taxon>Plutellidae</taxon>
        <taxon>Plutella</taxon>
    </lineage>
</organism>
<feature type="coiled-coil region" evidence="5">
    <location>
        <begin position="152"/>
        <end position="235"/>
    </location>
</feature>
<dbReference type="PANTHER" id="PTHR15751">
    <property type="entry name" value="TRAFFICKING KINESIN-BINDING PROTEIN"/>
    <property type="match status" value="1"/>
</dbReference>
<proteinExistence type="inferred from homology"/>
<evidence type="ECO:0000256" key="5">
    <source>
        <dbReference type="SAM" id="Coils"/>
    </source>
</evidence>
<dbReference type="InterPro" id="IPR006933">
    <property type="entry name" value="HAP1_N"/>
</dbReference>
<evidence type="ECO:0000313" key="10">
    <source>
        <dbReference type="Proteomes" id="UP000823941"/>
    </source>
</evidence>
<evidence type="ECO:0000256" key="4">
    <source>
        <dbReference type="ARBA" id="ARBA00023128"/>
    </source>
</evidence>
<keyword evidence="3 5" id="KW-0175">Coiled coil</keyword>
<sequence>MTKTYNDIEAVTRLLEEKEKDLELTARIGKELLTANGRLEARVTALEGELRSARDHATQLRHDLQAKNELLQVLTDDTEDPDSSNQEEACAAAALLKRTGALERENRSLRDEAARLAAGADSAEAAEQQLLRDIATQLSSANSEASCLAAELAGERERSADLQQQLDSTSARLHTTERSLHQLKAEHEHTLRILEITKDNQNALASELADAKERYAEVAAHLQEVQEQLRQLRKRGEPSRGLMPSVAAAAGLLPASLHREMHSSVYSELSLDSGIGDSQHQSSMQKVFETVQCASRWSSGSLAGSDEHPLSSSASAAASALRHKHKPPSNDSYLDYSSDTGSDEDVYPGGWGGSGVPGAPGAAELAAALRRLNPAEISTRRALLTASHAPKHRNSDADTISESAVWGAGAGDGLARWRAPHKLQIVKPLEGSLTLHTWAQLAKPTMSGLLEEQEGVGVRGQRSAATLGLRLYRLSDVEEDDEPRLPYAAPVYTLTNSTVLHPGLVSSTPSAASSLSSSVLGSAWSSRRSSRRESVAASPAPSRRGSVAPTPARRWSPTATPANSPLLGSPDASPPRSPAPGAAPPSLHSLIASGRRYLSSPAADGSSPSPLTLQTPGSLYTGLVHRSPMEQLTCLKRTLRSPVAPAAASTPAPAEPLGVPGAPGSGALEGRRRARAPRPRADLGTVGAPPPAPAEPAYTSPLGTLSSLLFGRKGGLM</sequence>
<evidence type="ECO:0008006" key="11">
    <source>
        <dbReference type="Google" id="ProtNLM"/>
    </source>
</evidence>
<comment type="similarity">
    <text evidence="2">Belongs to the milton family.</text>
</comment>
<evidence type="ECO:0000256" key="1">
    <source>
        <dbReference type="ARBA" id="ARBA00004173"/>
    </source>
</evidence>
<dbReference type="Pfam" id="PF04849">
    <property type="entry name" value="HAP1_N"/>
    <property type="match status" value="1"/>
</dbReference>
<feature type="region of interest" description="Disordered" evidence="6">
    <location>
        <begin position="299"/>
        <end position="352"/>
    </location>
</feature>
<feature type="compositionally biased region" description="Pro residues" evidence="6">
    <location>
        <begin position="572"/>
        <end position="583"/>
    </location>
</feature>
<dbReference type="InterPro" id="IPR022154">
    <property type="entry name" value="TRAK1/2_C"/>
</dbReference>
<feature type="region of interest" description="Disordered" evidence="6">
    <location>
        <begin position="645"/>
        <end position="699"/>
    </location>
</feature>
<evidence type="ECO:0000256" key="2">
    <source>
        <dbReference type="ARBA" id="ARBA00007007"/>
    </source>
</evidence>
<feature type="domain" description="HAP1 N-terminal" evidence="8">
    <location>
        <begin position="1"/>
        <end position="235"/>
    </location>
</feature>
<dbReference type="SMART" id="SM01424">
    <property type="entry name" value="HAP1_N"/>
    <property type="match status" value="1"/>
</dbReference>
<feature type="compositionally biased region" description="Low complexity" evidence="6">
    <location>
        <begin position="645"/>
        <end position="656"/>
    </location>
</feature>
<feature type="compositionally biased region" description="Low complexity" evidence="6">
    <location>
        <begin position="535"/>
        <end position="546"/>
    </location>
</feature>
<dbReference type="EMBL" id="JAHIBW010000010">
    <property type="protein sequence ID" value="KAG7307272.1"/>
    <property type="molecule type" value="Genomic_DNA"/>
</dbReference>
<feature type="compositionally biased region" description="Low complexity" evidence="6">
    <location>
        <begin position="311"/>
        <end position="320"/>
    </location>
</feature>
<dbReference type="Pfam" id="PF12448">
    <property type="entry name" value="Milton"/>
    <property type="match status" value="1"/>
</dbReference>
<feature type="domain" description="Trafficking kinesin-binding protein C-terminal" evidence="7">
    <location>
        <begin position="294"/>
        <end position="432"/>
    </location>
</feature>
<dbReference type="PANTHER" id="PTHR15751:SF12">
    <property type="entry name" value="TRAFFICKING KINESIN-BINDING PROTEIN MILT"/>
    <property type="match status" value="1"/>
</dbReference>
<comment type="subcellular location">
    <subcellularLocation>
        <location evidence="1">Mitochondrion</location>
    </subcellularLocation>
</comment>
<evidence type="ECO:0000256" key="6">
    <source>
        <dbReference type="SAM" id="MobiDB-lite"/>
    </source>
</evidence>
<evidence type="ECO:0000259" key="7">
    <source>
        <dbReference type="SMART" id="SM01423"/>
    </source>
</evidence>
<keyword evidence="4" id="KW-0496">Mitochondrion</keyword>
<evidence type="ECO:0000256" key="3">
    <source>
        <dbReference type="ARBA" id="ARBA00023054"/>
    </source>
</evidence>
<evidence type="ECO:0000313" key="9">
    <source>
        <dbReference type="EMBL" id="KAG7307272.1"/>
    </source>
</evidence>
<comment type="caution">
    <text evidence="9">The sequence shown here is derived from an EMBL/GenBank/DDBJ whole genome shotgun (WGS) entry which is preliminary data.</text>
</comment>
<name>A0ABQ7QQE3_PLUXY</name>
<feature type="region of interest" description="Disordered" evidence="6">
    <location>
        <begin position="522"/>
        <end position="588"/>
    </location>
</feature>
<dbReference type="InterPro" id="IPR051946">
    <property type="entry name" value="Intracell_Traff-Reg"/>
</dbReference>
<feature type="compositionally biased region" description="Polar residues" evidence="6">
    <location>
        <begin position="329"/>
        <end position="340"/>
    </location>
</feature>
<protein>
    <recommendedName>
        <fullName evidence="11">Trafficking kinesin-binding protein milt</fullName>
    </recommendedName>
</protein>
<evidence type="ECO:0000259" key="8">
    <source>
        <dbReference type="SMART" id="SM01424"/>
    </source>
</evidence>
<dbReference type="SMART" id="SM01423">
    <property type="entry name" value="Milton"/>
    <property type="match status" value="1"/>
</dbReference>
<dbReference type="Proteomes" id="UP000823941">
    <property type="component" value="Chromosome 10"/>
</dbReference>
<gene>
    <name evidence="9" type="ORF">JYU34_007435</name>
</gene>
<accession>A0ABQ7QQE3</accession>
<keyword evidence="10" id="KW-1185">Reference proteome</keyword>
<reference evidence="9 10" key="1">
    <citation type="submission" date="2021-06" db="EMBL/GenBank/DDBJ databases">
        <title>A haploid diamondback moth (Plutella xylostella L.) genome assembly resolves 31 chromosomes and identifies a diamide resistance mutation.</title>
        <authorList>
            <person name="Ward C.M."/>
            <person name="Perry K.D."/>
            <person name="Baker G."/>
            <person name="Powis K."/>
            <person name="Heckel D.G."/>
            <person name="Baxter S.W."/>
        </authorList>
    </citation>
    <scope>NUCLEOTIDE SEQUENCE [LARGE SCALE GENOMIC DNA]</scope>
    <source>
        <strain evidence="9 10">LV</strain>
        <tissue evidence="9">Single pupa</tissue>
    </source>
</reference>